<dbReference type="PANTHER" id="PTHR43031:SF1">
    <property type="entry name" value="PYRIDINE NUCLEOTIDE-DISULPHIDE OXIDOREDUCTASE"/>
    <property type="match status" value="1"/>
</dbReference>
<dbReference type="GO" id="GO:0004792">
    <property type="term" value="F:thiosulfate-cyanide sulfurtransferase activity"/>
    <property type="evidence" value="ECO:0007669"/>
    <property type="project" value="InterPro"/>
</dbReference>
<dbReference type="InterPro" id="IPR001307">
    <property type="entry name" value="Thiosulphate_STrfase_CS"/>
</dbReference>
<dbReference type="PROSITE" id="PS00380">
    <property type="entry name" value="RHODANESE_1"/>
    <property type="match status" value="1"/>
</dbReference>
<evidence type="ECO:0000313" key="3">
    <source>
        <dbReference type="Proteomes" id="UP000648239"/>
    </source>
</evidence>
<accession>A0A8J7C1Z0</accession>
<protein>
    <recommendedName>
        <fullName evidence="1">Rhodanese domain-containing protein</fullName>
    </recommendedName>
</protein>
<dbReference type="PANTHER" id="PTHR43031">
    <property type="entry name" value="FAD-DEPENDENT OXIDOREDUCTASE"/>
    <property type="match status" value="1"/>
</dbReference>
<dbReference type="InterPro" id="IPR050229">
    <property type="entry name" value="GlpE_sulfurtransferase"/>
</dbReference>
<sequence length="205" mass="22436">MQRMILDGILVLDTRHHDAFGRSHIPGAYNVEACSGSFEQNVGWLVPSDDPFLLVVDRLESAASAVHKLAFVGLDQRVGGAVVMDDWLAAGLPGIDLPQIDVQDLHKEMLQRAVGVLDVRDNAEWDSGHIESAVNMNFKYIPADLERLEFAPEQELAVICAGGMRSSTACSVLRRHGYSRVYNVTGGMNAWDGAGLPVRRPETVQ</sequence>
<proteinExistence type="predicted"/>
<dbReference type="SMART" id="SM00450">
    <property type="entry name" value="RHOD"/>
    <property type="match status" value="1"/>
</dbReference>
<comment type="caution">
    <text evidence="2">The sequence shown here is derived from an EMBL/GenBank/DDBJ whole genome shotgun (WGS) entry which is preliminary data.</text>
</comment>
<dbReference type="Gene3D" id="3.40.250.10">
    <property type="entry name" value="Rhodanese-like domain"/>
    <property type="match status" value="2"/>
</dbReference>
<dbReference type="Proteomes" id="UP000648239">
    <property type="component" value="Unassembled WGS sequence"/>
</dbReference>
<evidence type="ECO:0000313" key="2">
    <source>
        <dbReference type="EMBL" id="MBD3868625.1"/>
    </source>
</evidence>
<reference evidence="2 3" key="1">
    <citation type="submission" date="2020-08" db="EMBL/GenBank/DDBJ databases">
        <title>Acidobacteriota in marine sediments use diverse sulfur dissimilation pathways.</title>
        <authorList>
            <person name="Wasmund K."/>
        </authorList>
    </citation>
    <scope>NUCLEOTIDE SEQUENCE [LARGE SCALE GENOMIC DNA]</scope>
    <source>
        <strain evidence="2">MAG AM4</strain>
    </source>
</reference>
<dbReference type="InterPro" id="IPR036873">
    <property type="entry name" value="Rhodanese-like_dom_sf"/>
</dbReference>
<organism evidence="2 3">
    <name type="scientific">Candidatus Polarisedimenticola svalbardensis</name>
    <dbReference type="NCBI Taxonomy" id="2886004"/>
    <lineage>
        <taxon>Bacteria</taxon>
        <taxon>Pseudomonadati</taxon>
        <taxon>Acidobacteriota</taxon>
        <taxon>Candidatus Polarisedimenticolia</taxon>
        <taxon>Candidatus Polarisedimenticolales</taxon>
        <taxon>Candidatus Polarisedimenticolaceae</taxon>
        <taxon>Candidatus Polarisedimenticola</taxon>
    </lineage>
</organism>
<dbReference type="InterPro" id="IPR001763">
    <property type="entry name" value="Rhodanese-like_dom"/>
</dbReference>
<dbReference type="CDD" id="cd00158">
    <property type="entry name" value="RHOD"/>
    <property type="match status" value="1"/>
</dbReference>
<feature type="domain" description="Rhodanese" evidence="1">
    <location>
        <begin position="116"/>
        <end position="200"/>
    </location>
</feature>
<evidence type="ECO:0000259" key="1">
    <source>
        <dbReference type="PROSITE" id="PS50206"/>
    </source>
</evidence>
<gene>
    <name evidence="2" type="ORF">IFK94_10920</name>
</gene>
<dbReference type="Pfam" id="PF00581">
    <property type="entry name" value="Rhodanese"/>
    <property type="match status" value="1"/>
</dbReference>
<name>A0A8J7C1Z0_9BACT</name>
<dbReference type="SUPFAM" id="SSF52821">
    <property type="entry name" value="Rhodanese/Cell cycle control phosphatase"/>
    <property type="match status" value="2"/>
</dbReference>
<dbReference type="AlphaFoldDB" id="A0A8J7C1Z0"/>
<feature type="domain" description="Rhodanese" evidence="1">
    <location>
        <begin position="5"/>
        <end position="96"/>
    </location>
</feature>
<dbReference type="PROSITE" id="PS50206">
    <property type="entry name" value="RHODANESE_3"/>
    <property type="match status" value="2"/>
</dbReference>
<dbReference type="EMBL" id="JACXWD010000037">
    <property type="protein sequence ID" value="MBD3868625.1"/>
    <property type="molecule type" value="Genomic_DNA"/>
</dbReference>